<evidence type="ECO:0000313" key="7">
    <source>
        <dbReference type="WBParaSite" id="Pan_g11351.t1"/>
    </source>
</evidence>
<feature type="region of interest" description="Disordered" evidence="3">
    <location>
        <begin position="12"/>
        <end position="43"/>
    </location>
</feature>
<evidence type="ECO:0000259" key="4">
    <source>
        <dbReference type="PROSITE" id="PS50009"/>
    </source>
</evidence>
<feature type="domain" description="N-terminal Ras-GEF" evidence="5">
    <location>
        <begin position="654"/>
        <end position="773"/>
    </location>
</feature>
<name>A0A7E4ZQN0_PANRE</name>
<feature type="compositionally biased region" description="Polar residues" evidence="3">
    <location>
        <begin position="422"/>
        <end position="445"/>
    </location>
</feature>
<dbReference type="Gene3D" id="1.10.840.10">
    <property type="entry name" value="Ras guanine-nucleotide exchange factors catalytic domain"/>
    <property type="match status" value="1"/>
</dbReference>
<accession>A0A7E4ZQN0</accession>
<feature type="region of interest" description="Disordered" evidence="3">
    <location>
        <begin position="302"/>
        <end position="346"/>
    </location>
</feature>
<dbReference type="CDD" id="cd00155">
    <property type="entry name" value="RasGEF"/>
    <property type="match status" value="1"/>
</dbReference>
<dbReference type="PANTHER" id="PTHR23113">
    <property type="entry name" value="GUANINE NUCLEOTIDE EXCHANGE FACTOR"/>
    <property type="match status" value="1"/>
</dbReference>
<sequence>MYGGINTLVAPLPTTPMSASSSPYRRQPSGAQPSHRKRRCKSVGAGNRHVSFVFPTNPYTDFDMTIAAPCCSSDAEINSMAGSAVALSKNLISRISSRLKQRKPLPPRPIRCAPERVNGFTRPLGMQLPKNLELTMRYLQEVIRNGQIEMYYTSLNEMIDALISYLKTSPSIYSADATLDIRSALEELIDFVDGHIIDNFVSHSEPCSSNRYGASDSNFGLLKLQKLENALMDKQKDTECLQSKKGRLSPCSDSGVDAEHTTPTSKDSNFSFASSDNSADDTLTDLLQQLQLRKIERFEPNFGAVFPDSDDDDNDVHVDEEHEEREEKHGSKTCEEEVERRPDGREIRMKKTRTVNVSQSSKCVTIRTHGNGTDDVMRKFRDGSNSFNDDSNFETKDFFSKPAFSRFRNQNPSFSFDEEPTSPKSPDVSTKTKTMQHSSATLQSVARQAKRDGKLVADNAAHKLDTAELEARQIDTFQGTHLLDRKGDGSYEESTIIRNGLPGIDGTPNSPLAPIKRNVVEVYKTLGDNDVEGKDNFFQATTLASYITLNDNLRLFEEQHRKKFTYTFGTSGSTTTESGPTQNILNLKELLQSSDTDKIVLPSAFIDESYEGDDSQKAITCSKPLLQLTDKPSLLESLDVSEYLVLRAKDAHSKPTEVRGGPKDALIVYATQPIGSLLYQEAFLTTYRGFVTSAELIQKLIQRYIFMNNKKGRNEVRAARQTFSVLVRVVDELVMTELTRELINVVTSFAYRLIREGNYDFARLLRKRLMERIDERVPLKNPPPDTSSMSSSASSVFVKVTTLFQHQSSLLAKQITYLDSELFHKIEPAEMLWWAKEQDPKKSPNVVTFTQHFNKISYWVRTLVLASNEHREREKYYMKFIKVMKQLRKLGNLSSYLAILSALDSGPVRRLDWSKSLRESLEEHTSIIDSKMSFKNYRAVLAETQPPCLPYIGLILQDLTFVDVGNTDNLAPSMCNGRTNLLNYGKRWQQFAILDNVRRFKSWSYNIPRDEKVQRLFNGFNDCLGEEETWTRSLEIKPRKPSSHS</sequence>
<dbReference type="SUPFAM" id="SSF48366">
    <property type="entry name" value="Ras GEF"/>
    <property type="match status" value="1"/>
</dbReference>
<feature type="region of interest" description="Disordered" evidence="3">
    <location>
        <begin position="410"/>
        <end position="445"/>
    </location>
</feature>
<feature type="compositionally biased region" description="Polar residues" evidence="3">
    <location>
        <begin position="15"/>
        <end position="32"/>
    </location>
</feature>
<reference evidence="7" key="2">
    <citation type="submission" date="2020-10" db="UniProtKB">
        <authorList>
            <consortium name="WormBaseParasite"/>
        </authorList>
    </citation>
    <scope>IDENTIFICATION</scope>
</reference>
<dbReference type="Gene3D" id="1.20.870.10">
    <property type="entry name" value="Son of sevenless (SoS) protein Chain: S domain 1"/>
    <property type="match status" value="1"/>
</dbReference>
<evidence type="ECO:0000256" key="2">
    <source>
        <dbReference type="PROSITE-ProRule" id="PRU00168"/>
    </source>
</evidence>
<evidence type="ECO:0000259" key="5">
    <source>
        <dbReference type="PROSITE" id="PS50212"/>
    </source>
</evidence>
<dbReference type="InterPro" id="IPR000651">
    <property type="entry name" value="Ras-like_Gua-exchang_fac_N"/>
</dbReference>
<dbReference type="PROSITE" id="PS50212">
    <property type="entry name" value="RASGEF_NTER"/>
    <property type="match status" value="1"/>
</dbReference>
<feature type="domain" description="Ras-GEF" evidence="4">
    <location>
        <begin position="807"/>
        <end position="1039"/>
    </location>
</feature>
<dbReference type="GO" id="GO:0007265">
    <property type="term" value="P:Ras protein signal transduction"/>
    <property type="evidence" value="ECO:0007669"/>
    <property type="project" value="TreeGrafter"/>
</dbReference>
<keyword evidence="6" id="KW-1185">Reference proteome</keyword>
<reference evidence="6" key="1">
    <citation type="journal article" date="2013" name="Genetics">
        <title>The draft genome and transcriptome of Panagrellus redivivus are shaped by the harsh demands of a free-living lifestyle.</title>
        <authorList>
            <person name="Srinivasan J."/>
            <person name="Dillman A.R."/>
            <person name="Macchietto M.G."/>
            <person name="Heikkinen L."/>
            <person name="Lakso M."/>
            <person name="Fracchia K.M."/>
            <person name="Antoshechkin I."/>
            <person name="Mortazavi A."/>
            <person name="Wong G."/>
            <person name="Sternberg P.W."/>
        </authorList>
    </citation>
    <scope>NUCLEOTIDE SEQUENCE [LARGE SCALE GENOMIC DNA]</scope>
    <source>
        <strain evidence="6">MT8872</strain>
    </source>
</reference>
<dbReference type="SMART" id="SM00147">
    <property type="entry name" value="RasGEF"/>
    <property type="match status" value="1"/>
</dbReference>
<dbReference type="SMART" id="SM00229">
    <property type="entry name" value="RasGEFN"/>
    <property type="match status" value="1"/>
</dbReference>
<dbReference type="GO" id="GO:0005886">
    <property type="term" value="C:plasma membrane"/>
    <property type="evidence" value="ECO:0007669"/>
    <property type="project" value="TreeGrafter"/>
</dbReference>
<dbReference type="WBParaSite" id="Pan_g11351.t1">
    <property type="protein sequence ID" value="Pan_g11351.t1"/>
    <property type="gene ID" value="Pan_g11351"/>
</dbReference>
<feature type="compositionally biased region" description="Low complexity" evidence="3">
    <location>
        <begin position="267"/>
        <end position="277"/>
    </location>
</feature>
<dbReference type="Proteomes" id="UP000492821">
    <property type="component" value="Unassembled WGS sequence"/>
</dbReference>
<dbReference type="Pfam" id="PF00618">
    <property type="entry name" value="RasGEF_N"/>
    <property type="match status" value="1"/>
</dbReference>
<dbReference type="GO" id="GO:0005085">
    <property type="term" value="F:guanyl-nucleotide exchange factor activity"/>
    <property type="evidence" value="ECO:0007669"/>
    <property type="project" value="UniProtKB-KW"/>
</dbReference>
<evidence type="ECO:0000256" key="1">
    <source>
        <dbReference type="ARBA" id="ARBA00022658"/>
    </source>
</evidence>
<proteinExistence type="predicted"/>
<keyword evidence="1 2" id="KW-0344">Guanine-nucleotide releasing factor</keyword>
<dbReference type="Pfam" id="PF00617">
    <property type="entry name" value="RasGEF"/>
    <property type="match status" value="1"/>
</dbReference>
<dbReference type="InterPro" id="IPR008937">
    <property type="entry name" value="Ras-like_GEF"/>
</dbReference>
<evidence type="ECO:0000256" key="3">
    <source>
        <dbReference type="SAM" id="MobiDB-lite"/>
    </source>
</evidence>
<dbReference type="PROSITE" id="PS50009">
    <property type="entry name" value="RASGEF_CAT"/>
    <property type="match status" value="1"/>
</dbReference>
<evidence type="ECO:0000313" key="6">
    <source>
        <dbReference type="Proteomes" id="UP000492821"/>
    </source>
</evidence>
<dbReference type="CDD" id="cd06224">
    <property type="entry name" value="REM"/>
    <property type="match status" value="1"/>
</dbReference>
<dbReference type="PANTHER" id="PTHR23113:SF224">
    <property type="entry name" value="RAP GUANINE NUCLEOTIDE EXCHANGE FACTOR 1"/>
    <property type="match status" value="1"/>
</dbReference>
<dbReference type="InterPro" id="IPR001895">
    <property type="entry name" value="RASGEF_cat_dom"/>
</dbReference>
<dbReference type="InterPro" id="IPR023578">
    <property type="entry name" value="Ras_GEF_dom_sf"/>
</dbReference>
<dbReference type="InterPro" id="IPR036964">
    <property type="entry name" value="RASGEF_cat_dom_sf"/>
</dbReference>
<feature type="region of interest" description="Disordered" evidence="3">
    <location>
        <begin position="238"/>
        <end position="278"/>
    </location>
</feature>
<feature type="compositionally biased region" description="Basic and acidic residues" evidence="3">
    <location>
        <begin position="315"/>
        <end position="346"/>
    </location>
</feature>
<dbReference type="AlphaFoldDB" id="A0A7E4ZQN0"/>
<protein>
    <submittedName>
        <fullName evidence="7">Ras-GEF domain-containing protein</fullName>
    </submittedName>
</protein>
<organism evidence="6 7">
    <name type="scientific">Panagrellus redivivus</name>
    <name type="common">Microworm</name>
    <dbReference type="NCBI Taxonomy" id="6233"/>
    <lineage>
        <taxon>Eukaryota</taxon>
        <taxon>Metazoa</taxon>
        <taxon>Ecdysozoa</taxon>
        <taxon>Nematoda</taxon>
        <taxon>Chromadorea</taxon>
        <taxon>Rhabditida</taxon>
        <taxon>Tylenchina</taxon>
        <taxon>Panagrolaimomorpha</taxon>
        <taxon>Panagrolaimoidea</taxon>
        <taxon>Panagrolaimidae</taxon>
        <taxon>Panagrellus</taxon>
    </lineage>
</organism>